<reference evidence="2 3" key="3">
    <citation type="journal article" date="2014" name="Genome Biol. Evol.">
        <title>Genome evolution and plasticity of Serratia marcescens, an important multidrug-resistant nosocomial pathogen.</title>
        <authorList>
            <person name="Iguchi A."/>
            <person name="Nagaya Y."/>
            <person name="Pradel E."/>
            <person name="Ooka T."/>
            <person name="Ogura Y."/>
            <person name="Katsura K."/>
            <person name="Kurokawa K."/>
            <person name="Oshima K."/>
            <person name="Hattori M."/>
            <person name="Parkhill J."/>
            <person name="Sebaihia M."/>
            <person name="Coulthurst S.J."/>
            <person name="Gotoh N."/>
            <person name="Thomson N.R."/>
            <person name="Ewbank J.J."/>
            <person name="Hayashi T."/>
        </authorList>
    </citation>
    <scope>NUCLEOTIDE SEQUENCE [LARGE SCALE GENOMIC DNA]</scope>
    <source>
        <strain evidence="2 3">Db11</strain>
    </source>
</reference>
<name>A0ABC9IDW3_SERMA</name>
<dbReference type="SMART" id="SM00530">
    <property type="entry name" value="HTH_XRE"/>
    <property type="match status" value="1"/>
</dbReference>
<keyword evidence="2" id="KW-0238">DNA-binding</keyword>
<organism evidence="2 3">
    <name type="scientific">Serratia marcescens subsp. marcescens Db11</name>
    <dbReference type="NCBI Taxonomy" id="273526"/>
    <lineage>
        <taxon>Bacteria</taxon>
        <taxon>Pseudomonadati</taxon>
        <taxon>Pseudomonadota</taxon>
        <taxon>Gammaproteobacteria</taxon>
        <taxon>Enterobacterales</taxon>
        <taxon>Yersiniaceae</taxon>
        <taxon>Serratia</taxon>
    </lineage>
</organism>
<dbReference type="EMBL" id="HG326223">
    <property type="protein sequence ID" value="CDG10858.1"/>
    <property type="molecule type" value="Genomic_DNA"/>
</dbReference>
<evidence type="ECO:0000259" key="1">
    <source>
        <dbReference type="SMART" id="SM00530"/>
    </source>
</evidence>
<dbReference type="AlphaFoldDB" id="A0ABC9IDW3"/>
<sequence>MSSYPGINRYHAMSSEALSGPKALGAFLRAHRERITPEMIGLPSSSRRRTSGLRREELAQISGISATWYTWIEQGREVSISPYTLARIAKALRLGPAERHYLFTLARIADPEQEAHRETANDAVLQSVHQMTVPCYLLDVTWNVVAWNPQAAALFRGWLDVANSPNLLHFMFFHPLAKTLVSDWEERARRVVAEFRAETSHHQNTEEMRAFVRNMTHNSADFNHWWKQHDVMAREGGERAFEHPQQGALRYRQLTFHPAEHAGLKLVMLIPLPQLVTNS</sequence>
<dbReference type="InterPro" id="IPR041413">
    <property type="entry name" value="MLTR_LBD"/>
</dbReference>
<dbReference type="SUPFAM" id="SSF47413">
    <property type="entry name" value="lambda repressor-like DNA-binding domains"/>
    <property type="match status" value="1"/>
</dbReference>
<dbReference type="InterPro" id="IPR001387">
    <property type="entry name" value="Cro/C1-type_HTH"/>
</dbReference>
<proteinExistence type="predicted"/>
<evidence type="ECO:0000313" key="3">
    <source>
        <dbReference type="Proteomes" id="UP000018979"/>
    </source>
</evidence>
<dbReference type="GO" id="GO:0003677">
    <property type="term" value="F:DNA binding"/>
    <property type="evidence" value="ECO:0007669"/>
    <property type="project" value="UniProtKB-KW"/>
</dbReference>
<protein>
    <submittedName>
        <fullName evidence="2">DNA-binding protein</fullName>
    </submittedName>
</protein>
<evidence type="ECO:0000313" key="2">
    <source>
        <dbReference type="EMBL" id="CDG10858.1"/>
    </source>
</evidence>
<accession>A0ABC9IDW3</accession>
<dbReference type="KEGG" id="smac:SMDB11_0267"/>
<gene>
    <name evidence="2" type="ORF">SMDB11_0267</name>
</gene>
<reference evidence="2 3" key="1">
    <citation type="submission" date="2013-06" db="EMBL/GenBank/DDBJ databases">
        <authorList>
            <person name="Aslett M."/>
        </authorList>
    </citation>
    <scope>NUCLEOTIDE SEQUENCE [LARGE SCALE GENOMIC DNA]</scope>
    <source>
        <strain evidence="2 3">Db11</strain>
    </source>
</reference>
<reference evidence="3" key="2">
    <citation type="submission" date="2013-11" db="EMBL/GenBank/DDBJ databases">
        <title>Genome sequences of clinical and environmental isolates of Serratia marcescens.</title>
        <authorList>
            <person name="Iguchi A."/>
            <person name="Komatsu H."/>
            <person name="Nagaya Y."/>
            <person name="Ogura Y."/>
            <person name="Katsura K."/>
            <person name="Kurokawa K."/>
            <person name="Ooka T."/>
            <person name="Hattori M."/>
            <person name="Gotoh N."/>
            <person name="Thomson N."/>
            <person name="Hayashi T."/>
        </authorList>
    </citation>
    <scope>NUCLEOTIDE SEQUENCE [LARGE SCALE GENOMIC DNA]</scope>
    <source>
        <strain evidence="3">Db11</strain>
    </source>
</reference>
<dbReference type="PANTHER" id="PTHR35010">
    <property type="entry name" value="BLL4672 PROTEIN-RELATED"/>
    <property type="match status" value="1"/>
</dbReference>
<dbReference type="Pfam" id="PF17765">
    <property type="entry name" value="MLTR_LBD"/>
    <property type="match status" value="1"/>
</dbReference>
<dbReference type="Gene3D" id="3.30.450.180">
    <property type="match status" value="1"/>
</dbReference>
<dbReference type="CDD" id="cd00093">
    <property type="entry name" value="HTH_XRE"/>
    <property type="match status" value="1"/>
</dbReference>
<dbReference type="Proteomes" id="UP000018979">
    <property type="component" value="Chromosome I"/>
</dbReference>
<dbReference type="Pfam" id="PF13560">
    <property type="entry name" value="HTH_31"/>
    <property type="match status" value="1"/>
</dbReference>
<dbReference type="InterPro" id="IPR010982">
    <property type="entry name" value="Lambda_DNA-bd_dom_sf"/>
</dbReference>
<dbReference type="PANTHER" id="PTHR35010:SF2">
    <property type="entry name" value="BLL4672 PROTEIN"/>
    <property type="match status" value="1"/>
</dbReference>
<feature type="domain" description="HTH cro/C1-type" evidence="1">
    <location>
        <begin position="27"/>
        <end position="99"/>
    </location>
</feature>
<dbReference type="Gene3D" id="1.10.260.40">
    <property type="entry name" value="lambda repressor-like DNA-binding domains"/>
    <property type="match status" value="1"/>
</dbReference>